<keyword evidence="5" id="KW-0547">Nucleotide-binding</keyword>
<name>Q240T6_TETTS</name>
<sequence length="201" mass="22548">MRKATKEILLITGNKDKLSEFQSILSNSSLSLTSINIDLPEYQGSPLDIAKMKAKFAFNIVKKPLIVEDASLCFNALNGLPGPYIKWFLKELKPAGVVKMLAGYEDKSAYAQCIIAYMSEELEDPLCFIGQTPGLITLPSSPIQGWNQNSSWPFQPEGYSQTYQELPADVKNKISHRSRAIHKMIEYFENLQQAENTQPQA</sequence>
<evidence type="ECO:0000256" key="3">
    <source>
        <dbReference type="ARBA" id="ARBA00022490"/>
    </source>
</evidence>
<dbReference type="GO" id="GO:0009143">
    <property type="term" value="P:nucleoside triphosphate catabolic process"/>
    <property type="evidence" value="ECO:0007669"/>
    <property type="project" value="InterPro"/>
</dbReference>
<dbReference type="Gene3D" id="3.90.950.10">
    <property type="match status" value="1"/>
</dbReference>
<keyword evidence="8" id="KW-0546">Nucleotide metabolism</keyword>
<dbReference type="AlphaFoldDB" id="Q240T6"/>
<dbReference type="GO" id="GO:0005737">
    <property type="term" value="C:cytoplasm"/>
    <property type="evidence" value="ECO:0007669"/>
    <property type="project" value="UniProtKB-SubCell"/>
</dbReference>
<proteinExistence type="inferred from homology"/>
<evidence type="ECO:0000256" key="6">
    <source>
        <dbReference type="ARBA" id="ARBA00022801"/>
    </source>
</evidence>
<dbReference type="FunCoup" id="Q240T6">
    <property type="interactions" value="341"/>
</dbReference>
<comment type="catalytic activity">
    <reaction evidence="11">
        <text>ITP + H2O = IMP + diphosphate + H(+)</text>
        <dbReference type="Rhea" id="RHEA:29399"/>
        <dbReference type="ChEBI" id="CHEBI:15377"/>
        <dbReference type="ChEBI" id="CHEBI:15378"/>
        <dbReference type="ChEBI" id="CHEBI:33019"/>
        <dbReference type="ChEBI" id="CHEBI:58053"/>
        <dbReference type="ChEBI" id="CHEBI:61402"/>
        <dbReference type="EC" id="3.6.1.66"/>
    </reaction>
    <physiologicalReaction direction="left-to-right" evidence="11">
        <dbReference type="Rhea" id="RHEA:29400"/>
    </physiologicalReaction>
</comment>
<evidence type="ECO:0000256" key="9">
    <source>
        <dbReference type="ARBA" id="ARBA00054940"/>
    </source>
</evidence>
<evidence type="ECO:0000256" key="7">
    <source>
        <dbReference type="ARBA" id="ARBA00022842"/>
    </source>
</evidence>
<evidence type="ECO:0000256" key="5">
    <source>
        <dbReference type="ARBA" id="ARBA00022741"/>
    </source>
</evidence>
<protein>
    <recommendedName>
        <fullName evidence="10">XTP/dITP diphosphatase</fullName>
        <ecNumber evidence="10">3.6.1.66</ecNumber>
    </recommendedName>
</protein>
<dbReference type="PANTHER" id="PTHR11067:SF9">
    <property type="entry name" value="INOSINE TRIPHOSPHATE PYROPHOSPHATASE"/>
    <property type="match status" value="1"/>
</dbReference>
<dbReference type="SUPFAM" id="SSF52972">
    <property type="entry name" value="ITPase-like"/>
    <property type="match status" value="1"/>
</dbReference>
<comment type="catalytic activity">
    <reaction evidence="12">
        <text>dITP + H2O = dIMP + diphosphate + H(+)</text>
        <dbReference type="Rhea" id="RHEA:28342"/>
        <dbReference type="ChEBI" id="CHEBI:15377"/>
        <dbReference type="ChEBI" id="CHEBI:15378"/>
        <dbReference type="ChEBI" id="CHEBI:33019"/>
        <dbReference type="ChEBI" id="CHEBI:61194"/>
        <dbReference type="ChEBI" id="CHEBI:61382"/>
        <dbReference type="EC" id="3.6.1.66"/>
    </reaction>
    <physiologicalReaction direction="left-to-right" evidence="12">
        <dbReference type="Rhea" id="RHEA:28343"/>
    </physiologicalReaction>
</comment>
<accession>Q240T6</accession>
<dbReference type="STRING" id="312017.Q240T6"/>
<dbReference type="GO" id="GO:0046872">
    <property type="term" value="F:metal ion binding"/>
    <property type="evidence" value="ECO:0007669"/>
    <property type="project" value="UniProtKB-KW"/>
</dbReference>
<evidence type="ECO:0000256" key="10">
    <source>
        <dbReference type="ARBA" id="ARBA00066468"/>
    </source>
</evidence>
<dbReference type="GO" id="GO:0036220">
    <property type="term" value="F:ITP diphosphatase activity"/>
    <property type="evidence" value="ECO:0007669"/>
    <property type="project" value="UniProtKB-EC"/>
</dbReference>
<dbReference type="GO" id="GO:0000166">
    <property type="term" value="F:nucleotide binding"/>
    <property type="evidence" value="ECO:0007669"/>
    <property type="project" value="UniProtKB-KW"/>
</dbReference>
<dbReference type="PANTHER" id="PTHR11067">
    <property type="entry name" value="INOSINE TRIPHOSPHATE PYROPHOSPHATASE/HAM1 PROTEIN"/>
    <property type="match status" value="1"/>
</dbReference>
<keyword evidence="7" id="KW-0460">Magnesium</keyword>
<dbReference type="FunFam" id="3.90.950.10:FF:000003">
    <property type="entry name" value="Inosine triphosphate pyrophosphatase"/>
    <property type="match status" value="1"/>
</dbReference>
<dbReference type="eggNOG" id="KOG3222">
    <property type="taxonomic scope" value="Eukaryota"/>
</dbReference>
<dbReference type="InterPro" id="IPR029001">
    <property type="entry name" value="ITPase-like_fam"/>
</dbReference>
<evidence type="ECO:0000256" key="12">
    <source>
        <dbReference type="ARBA" id="ARBA00093255"/>
    </source>
</evidence>
<dbReference type="InterPro" id="IPR002637">
    <property type="entry name" value="RdgB/HAM1"/>
</dbReference>
<evidence type="ECO:0000256" key="8">
    <source>
        <dbReference type="ARBA" id="ARBA00023080"/>
    </source>
</evidence>
<dbReference type="GO" id="GO:0009117">
    <property type="term" value="P:nucleotide metabolic process"/>
    <property type="evidence" value="ECO:0007669"/>
    <property type="project" value="UniProtKB-KW"/>
</dbReference>
<gene>
    <name evidence="14" type="ORF">TTHERM_00624470</name>
</gene>
<dbReference type="OrthoDB" id="6288734at2759"/>
<evidence type="ECO:0000256" key="2">
    <source>
        <dbReference type="ARBA" id="ARBA00008023"/>
    </source>
</evidence>
<dbReference type="GeneID" id="7828549"/>
<dbReference type="InParanoid" id="Q240T6"/>
<dbReference type="EMBL" id="GG662540">
    <property type="protein sequence ID" value="EAS02328.1"/>
    <property type="molecule type" value="Genomic_DNA"/>
</dbReference>
<keyword evidence="3" id="KW-0963">Cytoplasm</keyword>
<reference evidence="15" key="1">
    <citation type="journal article" date="2006" name="PLoS Biol.">
        <title>Macronuclear genome sequence of the ciliate Tetrahymena thermophila, a model eukaryote.</title>
        <authorList>
            <person name="Eisen J.A."/>
            <person name="Coyne R.S."/>
            <person name="Wu M."/>
            <person name="Wu D."/>
            <person name="Thiagarajan M."/>
            <person name="Wortman J.R."/>
            <person name="Badger J.H."/>
            <person name="Ren Q."/>
            <person name="Amedeo P."/>
            <person name="Jones K.M."/>
            <person name="Tallon L.J."/>
            <person name="Delcher A.L."/>
            <person name="Salzberg S.L."/>
            <person name="Silva J.C."/>
            <person name="Haas B.J."/>
            <person name="Majoros W.H."/>
            <person name="Farzad M."/>
            <person name="Carlton J.M."/>
            <person name="Smith R.K. Jr."/>
            <person name="Garg J."/>
            <person name="Pearlman R.E."/>
            <person name="Karrer K.M."/>
            <person name="Sun L."/>
            <person name="Manning G."/>
            <person name="Elde N.C."/>
            <person name="Turkewitz A.P."/>
            <person name="Asai D.J."/>
            <person name="Wilkes D.E."/>
            <person name="Wang Y."/>
            <person name="Cai H."/>
            <person name="Collins K."/>
            <person name="Stewart B.A."/>
            <person name="Lee S.R."/>
            <person name="Wilamowska K."/>
            <person name="Weinberg Z."/>
            <person name="Ruzzo W.L."/>
            <person name="Wloga D."/>
            <person name="Gaertig J."/>
            <person name="Frankel J."/>
            <person name="Tsao C.-C."/>
            <person name="Gorovsky M.A."/>
            <person name="Keeling P.J."/>
            <person name="Waller R.F."/>
            <person name="Patron N.J."/>
            <person name="Cherry J.M."/>
            <person name="Stover N.A."/>
            <person name="Krieger C.J."/>
            <person name="del Toro C."/>
            <person name="Ryder H.F."/>
            <person name="Williamson S.C."/>
            <person name="Barbeau R.A."/>
            <person name="Hamilton E.P."/>
            <person name="Orias E."/>
        </authorList>
    </citation>
    <scope>NUCLEOTIDE SEQUENCE [LARGE SCALE GENOMIC DNA]</scope>
    <source>
        <strain evidence="15">SB210</strain>
    </source>
</reference>
<evidence type="ECO:0000313" key="14">
    <source>
        <dbReference type="EMBL" id="EAS02328.1"/>
    </source>
</evidence>
<dbReference type="RefSeq" id="XP_001022573.1">
    <property type="nucleotide sequence ID" value="XM_001022573.3"/>
</dbReference>
<keyword evidence="6" id="KW-0378">Hydrolase</keyword>
<comment type="catalytic activity">
    <reaction evidence="13">
        <text>N(6)-hydroxy-dATP + H2O = N(6)-hydroxy-dAMP + diphosphate + H(+)</text>
        <dbReference type="Rhea" id="RHEA:83971"/>
        <dbReference type="ChEBI" id="CHEBI:15377"/>
        <dbReference type="ChEBI" id="CHEBI:15378"/>
        <dbReference type="ChEBI" id="CHEBI:33019"/>
        <dbReference type="ChEBI" id="CHEBI:233529"/>
        <dbReference type="ChEBI" id="CHEBI:233530"/>
    </reaction>
    <physiologicalReaction direction="left-to-right" evidence="13">
        <dbReference type="Rhea" id="RHEA:83972"/>
    </physiologicalReaction>
</comment>
<dbReference type="HOGENOM" id="CLU_082080_1_1_1"/>
<dbReference type="EC" id="3.6.1.66" evidence="10"/>
<evidence type="ECO:0000313" key="15">
    <source>
        <dbReference type="Proteomes" id="UP000009168"/>
    </source>
</evidence>
<keyword evidence="15" id="KW-1185">Reference proteome</keyword>
<evidence type="ECO:0000256" key="4">
    <source>
        <dbReference type="ARBA" id="ARBA00022723"/>
    </source>
</evidence>
<evidence type="ECO:0000256" key="13">
    <source>
        <dbReference type="ARBA" id="ARBA00093271"/>
    </source>
</evidence>
<organism evidence="14 15">
    <name type="scientific">Tetrahymena thermophila (strain SB210)</name>
    <dbReference type="NCBI Taxonomy" id="312017"/>
    <lineage>
        <taxon>Eukaryota</taxon>
        <taxon>Sar</taxon>
        <taxon>Alveolata</taxon>
        <taxon>Ciliophora</taxon>
        <taxon>Intramacronucleata</taxon>
        <taxon>Oligohymenophorea</taxon>
        <taxon>Hymenostomatida</taxon>
        <taxon>Tetrahymenina</taxon>
        <taxon>Tetrahymenidae</taxon>
        <taxon>Tetrahymena</taxon>
    </lineage>
</organism>
<evidence type="ECO:0000256" key="1">
    <source>
        <dbReference type="ARBA" id="ARBA00004496"/>
    </source>
</evidence>
<comment type="function">
    <text evidence="9">Pyrophosphatase that hydrolyzes the non-canonical purine nucleotides inosine triphosphate (ITP), deoxyinosine triphosphate (dITP) as well as 2'-deoxy-N-6-hydroxylaminopurine triphosphate (dHAPTP) and xanthosine 5'-triphosphate (XTP) to their respective monophosphate derivatives. The enzyme does not distinguish between the deoxy- and ribose forms. Probably excludes non-canonical purines from RNA and DNA precursor pools, thus preventing their incorporation into RNA and DNA and avoiding chromosomal lesions.</text>
</comment>
<dbReference type="OMA" id="QWDCVFI"/>
<dbReference type="Pfam" id="PF01725">
    <property type="entry name" value="Ham1p_like"/>
    <property type="match status" value="1"/>
</dbReference>
<comment type="subcellular location">
    <subcellularLocation>
        <location evidence="1">Cytoplasm</location>
    </subcellularLocation>
</comment>
<dbReference type="KEGG" id="tet:TTHERM_00624470"/>
<comment type="similarity">
    <text evidence="2">Belongs to the HAM1 NTPase family.</text>
</comment>
<dbReference type="Proteomes" id="UP000009168">
    <property type="component" value="Unassembled WGS sequence"/>
</dbReference>
<evidence type="ECO:0000256" key="11">
    <source>
        <dbReference type="ARBA" id="ARBA00093218"/>
    </source>
</evidence>
<keyword evidence="4" id="KW-0479">Metal-binding</keyword>